<name>A0A0C2XL09_AMAMK</name>
<dbReference type="SMART" id="SM00220">
    <property type="entry name" value="S_TKc"/>
    <property type="match status" value="1"/>
</dbReference>
<dbReference type="PANTHER" id="PTHR24362">
    <property type="entry name" value="SERINE/THREONINE-PROTEIN KINASE NEK"/>
    <property type="match status" value="1"/>
</dbReference>
<evidence type="ECO:0000313" key="3">
    <source>
        <dbReference type="EMBL" id="KIL69778.1"/>
    </source>
</evidence>
<dbReference type="Pfam" id="PF00069">
    <property type="entry name" value="Pkinase"/>
    <property type="match status" value="1"/>
</dbReference>
<proteinExistence type="predicted"/>
<reference evidence="3 4" key="1">
    <citation type="submission" date="2014-04" db="EMBL/GenBank/DDBJ databases">
        <title>Evolutionary Origins and Diversification of the Mycorrhizal Mutualists.</title>
        <authorList>
            <consortium name="DOE Joint Genome Institute"/>
            <consortium name="Mycorrhizal Genomics Consortium"/>
            <person name="Kohler A."/>
            <person name="Kuo A."/>
            <person name="Nagy L.G."/>
            <person name="Floudas D."/>
            <person name="Copeland A."/>
            <person name="Barry K.W."/>
            <person name="Cichocki N."/>
            <person name="Veneault-Fourrey C."/>
            <person name="LaButti K."/>
            <person name="Lindquist E.A."/>
            <person name="Lipzen A."/>
            <person name="Lundell T."/>
            <person name="Morin E."/>
            <person name="Murat C."/>
            <person name="Riley R."/>
            <person name="Ohm R."/>
            <person name="Sun H."/>
            <person name="Tunlid A."/>
            <person name="Henrissat B."/>
            <person name="Grigoriev I.V."/>
            <person name="Hibbett D.S."/>
            <person name="Martin F."/>
        </authorList>
    </citation>
    <scope>NUCLEOTIDE SEQUENCE [LARGE SCALE GENOMIC DNA]</scope>
    <source>
        <strain evidence="3 4">Koide BX008</strain>
    </source>
</reference>
<feature type="compositionally biased region" description="Basic and acidic residues" evidence="1">
    <location>
        <begin position="1"/>
        <end position="13"/>
    </location>
</feature>
<dbReference type="Gene3D" id="1.10.510.10">
    <property type="entry name" value="Transferase(Phosphotransferase) domain 1"/>
    <property type="match status" value="1"/>
</dbReference>
<dbReference type="SUPFAM" id="SSF56112">
    <property type="entry name" value="Protein kinase-like (PK-like)"/>
    <property type="match status" value="1"/>
</dbReference>
<evidence type="ECO:0000313" key="4">
    <source>
        <dbReference type="Proteomes" id="UP000054549"/>
    </source>
</evidence>
<dbReference type="InParanoid" id="A0A0C2XL09"/>
<dbReference type="GO" id="GO:0004672">
    <property type="term" value="F:protein kinase activity"/>
    <property type="evidence" value="ECO:0007669"/>
    <property type="project" value="InterPro"/>
</dbReference>
<dbReference type="InterPro" id="IPR011009">
    <property type="entry name" value="Kinase-like_dom_sf"/>
</dbReference>
<sequence>MTRHWNSNDDSDHSWPSTASSSSLSEVDLRVRPQWALYSHLFQLHGFRLDTVRDAKEYYKSQGSDHTLLTISHSFLPEYIQAYINVNDDDTLCPDYGLLDNLFRGTRIRDGMKIVIKAVHLKSREYEVIRLLSSPPLRDDPMNHTIPVADFIEVAKDDIAFIIMEQWSSRFVPDACCLKAFLVAVRQCIEHIVFMHRSQIAHLDISMYNLVTDYNGHYAYIDYGLSQRFDGVEHPSVSYYRCSEVPPELERGDRSNPYKVDIWALGMTILRAWKQLTPVRFHAYQATRNDMNIAELLPLVDPMICELPEHRPTASSILKAFEDKIASIPDHHFWRCHRCTLRHDLRV</sequence>
<dbReference type="OrthoDB" id="3173976at2759"/>
<evidence type="ECO:0000256" key="1">
    <source>
        <dbReference type="SAM" id="MobiDB-lite"/>
    </source>
</evidence>
<organism evidence="3 4">
    <name type="scientific">Amanita muscaria (strain Koide BX008)</name>
    <dbReference type="NCBI Taxonomy" id="946122"/>
    <lineage>
        <taxon>Eukaryota</taxon>
        <taxon>Fungi</taxon>
        <taxon>Dikarya</taxon>
        <taxon>Basidiomycota</taxon>
        <taxon>Agaricomycotina</taxon>
        <taxon>Agaricomycetes</taxon>
        <taxon>Agaricomycetidae</taxon>
        <taxon>Agaricales</taxon>
        <taxon>Pluteineae</taxon>
        <taxon>Amanitaceae</taxon>
        <taxon>Amanita</taxon>
    </lineage>
</organism>
<feature type="region of interest" description="Disordered" evidence="1">
    <location>
        <begin position="1"/>
        <end position="21"/>
    </location>
</feature>
<dbReference type="EMBL" id="KN818225">
    <property type="protein sequence ID" value="KIL69778.1"/>
    <property type="molecule type" value="Genomic_DNA"/>
</dbReference>
<accession>A0A0C2XL09</accession>
<evidence type="ECO:0000259" key="2">
    <source>
        <dbReference type="PROSITE" id="PS50011"/>
    </source>
</evidence>
<dbReference type="Proteomes" id="UP000054549">
    <property type="component" value="Unassembled WGS sequence"/>
</dbReference>
<dbReference type="PANTHER" id="PTHR24362:SF309">
    <property type="entry name" value="PROTEIN KINASE DOMAIN-CONTAINING PROTEIN"/>
    <property type="match status" value="1"/>
</dbReference>
<dbReference type="GO" id="GO:0005524">
    <property type="term" value="F:ATP binding"/>
    <property type="evidence" value="ECO:0007669"/>
    <property type="project" value="InterPro"/>
</dbReference>
<feature type="domain" description="Protein kinase" evidence="2">
    <location>
        <begin position="38"/>
        <end position="334"/>
    </location>
</feature>
<gene>
    <name evidence="3" type="ORF">M378DRAFT_195712</name>
</gene>
<protein>
    <recommendedName>
        <fullName evidence="2">Protein kinase domain-containing protein</fullName>
    </recommendedName>
</protein>
<dbReference type="AlphaFoldDB" id="A0A0C2XL09"/>
<dbReference type="STRING" id="946122.A0A0C2XL09"/>
<keyword evidence="4" id="KW-1185">Reference proteome</keyword>
<dbReference type="PROSITE" id="PS50011">
    <property type="entry name" value="PROTEIN_KINASE_DOM"/>
    <property type="match status" value="1"/>
</dbReference>
<dbReference type="HOGENOM" id="CLU_847625_0_0_1"/>
<dbReference type="InterPro" id="IPR000719">
    <property type="entry name" value="Prot_kinase_dom"/>
</dbReference>